<name>A0A8S5TGZ8_9VIRU</name>
<sequence>MINVKGLDVDLSKECTTIYDSYKLKSRDDIKEFIGYCRTFAHDDYAIYKRDIDSQVNEWLVHNLLYKLHIFRSHTKDVDIQYPLPWYESIIYNSIGKWLK</sequence>
<protein>
    <submittedName>
        <fullName evidence="1">Uncharacterized protein</fullName>
    </submittedName>
</protein>
<evidence type="ECO:0000313" key="1">
    <source>
        <dbReference type="EMBL" id="DAF62042.1"/>
    </source>
</evidence>
<accession>A0A8S5TGZ8</accession>
<reference evidence="1" key="1">
    <citation type="journal article" date="2021" name="Proc. Natl. Acad. Sci. U.S.A.">
        <title>A Catalog of Tens of Thousands of Viruses from Human Metagenomes Reveals Hidden Associations with Chronic Diseases.</title>
        <authorList>
            <person name="Tisza M.J."/>
            <person name="Buck C.B."/>
        </authorList>
    </citation>
    <scope>NUCLEOTIDE SEQUENCE</scope>
    <source>
        <strain evidence="1">CtL4h4</strain>
    </source>
</reference>
<organism evidence="1">
    <name type="scientific">Phage sp. ctL4h4</name>
    <dbReference type="NCBI Taxonomy" id="2828005"/>
    <lineage>
        <taxon>Viruses</taxon>
    </lineage>
</organism>
<dbReference type="EMBL" id="BK032819">
    <property type="protein sequence ID" value="DAF62042.1"/>
    <property type="molecule type" value="Genomic_DNA"/>
</dbReference>
<proteinExistence type="predicted"/>